<evidence type="ECO:0000256" key="3">
    <source>
        <dbReference type="SAM" id="SignalP"/>
    </source>
</evidence>
<dbReference type="EMBL" id="JACHCA010000001">
    <property type="protein sequence ID" value="MBB6126275.1"/>
    <property type="molecule type" value="Genomic_DNA"/>
</dbReference>
<dbReference type="Pfam" id="PF05426">
    <property type="entry name" value="Alginate_lyase"/>
    <property type="match status" value="1"/>
</dbReference>
<comment type="caution">
    <text evidence="5">The sequence shown here is derived from an EMBL/GenBank/DDBJ whole genome shotgun (WGS) entry which is preliminary data.</text>
</comment>
<reference evidence="5 6" key="1">
    <citation type="submission" date="2020-08" db="EMBL/GenBank/DDBJ databases">
        <title>Genomic Encyclopedia of Type Strains, Phase IV (KMG-V): Genome sequencing to study the core and pangenomes of soil and plant-associated prokaryotes.</title>
        <authorList>
            <person name="Whitman W."/>
        </authorList>
    </citation>
    <scope>NUCLEOTIDE SEQUENCE [LARGE SCALE GENOMIC DNA]</scope>
    <source>
        <strain evidence="5 6">MP601</strain>
    </source>
</reference>
<protein>
    <recommendedName>
        <fullName evidence="4">Alginate lyase domain-containing protein</fullName>
    </recommendedName>
</protein>
<evidence type="ECO:0000256" key="2">
    <source>
        <dbReference type="ARBA" id="ARBA00023239"/>
    </source>
</evidence>
<gene>
    <name evidence="5" type="ORF">HDF22_000376</name>
</gene>
<sequence length="365" mass="41164">MKKVVLLVSFLAAGVYAQAQYVSLNDAEIRALKKNIVENDEVKKAFEPYKRTAKQALNEQPRPIETIVSQGVLAGNPAKTASLKSLQDGNKIYALALCYRLYQQKSYLQKVQDFLLAWANTNKPNGDPINETKLEDMITGYDLIRNNVSAESKQQIDSWLIKVGEAEFNSASAKSGRTTSFNNWNSHRIKTLTLVAFTLHNTGYEPRIYQEIEKQINVNLNADGSGFDFLERDALHYHTYTLEPLLRASMVIYRATGKNYFSYQSEKGASIQKSVDFLVPFVTGVKTHGEFVNSKVPFDKQRAANHEKGYEAGTLFEPGNGVYTLSLAAYFNPAYIQDIQQVNTTKQKFNWQLALDQVMKPVTNN</sequence>
<accession>A0A841JCS4</accession>
<dbReference type="InterPro" id="IPR008397">
    <property type="entry name" value="Alginate_lyase_dom"/>
</dbReference>
<dbReference type="GO" id="GO:0042597">
    <property type="term" value="C:periplasmic space"/>
    <property type="evidence" value="ECO:0007669"/>
    <property type="project" value="InterPro"/>
</dbReference>
<keyword evidence="1 3" id="KW-0732">Signal</keyword>
<name>A0A841JCS4_9SPHI</name>
<dbReference type="RefSeq" id="WP_183585262.1">
    <property type="nucleotide sequence ID" value="NZ_JACHCA010000001.1"/>
</dbReference>
<evidence type="ECO:0000313" key="5">
    <source>
        <dbReference type="EMBL" id="MBB6126275.1"/>
    </source>
</evidence>
<dbReference type="Gene3D" id="1.50.10.100">
    <property type="entry name" value="Chondroitin AC/alginate lyase"/>
    <property type="match status" value="1"/>
</dbReference>
<organism evidence="5 6">
    <name type="scientific">Mucilaginibacter lappiensis</name>
    <dbReference type="NCBI Taxonomy" id="354630"/>
    <lineage>
        <taxon>Bacteria</taxon>
        <taxon>Pseudomonadati</taxon>
        <taxon>Bacteroidota</taxon>
        <taxon>Sphingobacteriia</taxon>
        <taxon>Sphingobacteriales</taxon>
        <taxon>Sphingobacteriaceae</taxon>
        <taxon>Mucilaginibacter</taxon>
    </lineage>
</organism>
<dbReference type="InterPro" id="IPR008929">
    <property type="entry name" value="Chondroitin_lyas"/>
</dbReference>
<feature type="domain" description="Alginate lyase" evidence="4">
    <location>
        <begin position="47"/>
        <end position="287"/>
    </location>
</feature>
<feature type="signal peptide" evidence="3">
    <location>
        <begin position="1"/>
        <end position="19"/>
    </location>
</feature>
<proteinExistence type="predicted"/>
<evidence type="ECO:0000313" key="6">
    <source>
        <dbReference type="Proteomes" id="UP000548326"/>
    </source>
</evidence>
<dbReference type="SUPFAM" id="SSF48230">
    <property type="entry name" value="Chondroitin AC/alginate lyase"/>
    <property type="match status" value="1"/>
</dbReference>
<dbReference type="AlphaFoldDB" id="A0A841JCS4"/>
<dbReference type="GO" id="GO:0016829">
    <property type="term" value="F:lyase activity"/>
    <property type="evidence" value="ECO:0007669"/>
    <property type="project" value="UniProtKB-KW"/>
</dbReference>
<evidence type="ECO:0000259" key="4">
    <source>
        <dbReference type="Pfam" id="PF05426"/>
    </source>
</evidence>
<feature type="chain" id="PRO_5032507702" description="Alginate lyase domain-containing protein" evidence="3">
    <location>
        <begin position="20"/>
        <end position="365"/>
    </location>
</feature>
<keyword evidence="2" id="KW-0456">Lyase</keyword>
<evidence type="ECO:0000256" key="1">
    <source>
        <dbReference type="ARBA" id="ARBA00022729"/>
    </source>
</evidence>
<dbReference type="Proteomes" id="UP000548326">
    <property type="component" value="Unassembled WGS sequence"/>
</dbReference>